<proteinExistence type="predicted"/>
<comment type="caution">
    <text evidence="1">The sequence shown here is derived from an EMBL/GenBank/DDBJ whole genome shotgun (WGS) entry which is preliminary data.</text>
</comment>
<organism evidence="1 2">
    <name type="scientific">Helicobacter saguini</name>
    <dbReference type="NCBI Taxonomy" id="1548018"/>
    <lineage>
        <taxon>Bacteria</taxon>
        <taxon>Pseudomonadati</taxon>
        <taxon>Campylobacterota</taxon>
        <taxon>Epsilonproteobacteria</taxon>
        <taxon>Campylobacterales</taxon>
        <taxon>Helicobacteraceae</taxon>
        <taxon>Helicobacter</taxon>
    </lineage>
</organism>
<evidence type="ECO:0000313" key="1">
    <source>
        <dbReference type="EMBL" id="MWV68495.1"/>
    </source>
</evidence>
<accession>A0A6L7DB76</accession>
<evidence type="ECO:0000313" key="2">
    <source>
        <dbReference type="Proteomes" id="UP000477070"/>
    </source>
</evidence>
<dbReference type="Gene3D" id="2.40.128.130">
    <property type="entry name" value="Autotransporter beta-domain"/>
    <property type="match status" value="1"/>
</dbReference>
<dbReference type="InterPro" id="IPR036709">
    <property type="entry name" value="Autotransporte_beta_dom_sf"/>
</dbReference>
<dbReference type="EMBL" id="QBIU01000001">
    <property type="protein sequence ID" value="MWV68495.1"/>
    <property type="molecule type" value="Genomic_DNA"/>
</dbReference>
<gene>
    <name evidence="1" type="ORF">DCO61_00220</name>
</gene>
<reference evidence="1 2" key="1">
    <citation type="submission" date="2019-12" db="EMBL/GenBank/DDBJ databases">
        <title>Multi-Generational Helicobacter saguini Isolates.</title>
        <authorList>
            <person name="Mannion A."/>
            <person name="Shen Z."/>
            <person name="Fox J.G."/>
        </authorList>
    </citation>
    <scope>NUCLEOTIDE SEQUENCE [LARGE SCALE GENOMIC DNA]</scope>
    <source>
        <strain evidence="2">16-048 (F4)</strain>
    </source>
</reference>
<sequence>MVNPHTTTGLNAKDRQETSGQTKCYFLTKKTLANISFIASLMIAGGGNTLLAETISTDVSTNTKDLTDESNNVTTGGKIGDVTLSHSPNANLTIESGSGGLIQNKNITIQNSVTQATITNNNKDFSGGIKFQSNTNTTSTIINNITTDTANTAKIGGNIEAAAGNMSITNGENSTIIGTITAKSGALTIMNATKATISGKITGGTGTLRVYNTGTLGAIDGSTQNATEITNYTGGTLSGKITGLAGNMTITNEGTISEDIQGGTGSLSITNSNTISGTSKKIVGGSGNLTIKNITATTANAPTAEIKNAIEASTGSTSTTTIENTGTINGTITGKDSKLNIINSGTLSAAITAAAGDVSITNNNGGNINTTITGAGGNLTITNAGNITQAINASTGGATKTTTINNTGTISGTITGKDSKLNIINSGTLSAAITAAAGDVSITNNNGGNINTTITGAGGNLTITNAGNITQAINASTGATKTTTINNTGNIQGAINGNTSALKIENFGSISNNIVGNSGNITIINNGSITGAITGGAGLLNITNNGNISTNITAGDNKLTLINSGNINSVVEVKNGNAITNYSNGSINEIKFGTASAVVDIANSGIIKSLNFTAASTAKLGQNYAVTLGSLSDYDTNGLLGITGTKSNATIQIASNNAFLLNMGSNVAVDTDYKLANFISGAGTNGAKLQNYDGTTTTLNGNHITTSQNIYDLNFYTSNNEILMRVTVAANKSMSSLGVIQSAASMNTQIVRTQSIIDGVFDSIATGEMGNVPYPRENYYGMSYKKEIKLAQLRTLENLEARSDVNNSTLDSMAMHNMRNKSWLGFVTPYFSTSSISPSGFNATNALSYGFIGGAAKNFSNGVLLGLHLAVESQASGKQGEQMRAQGASIMVGGYTKIPFAQFNMGALAIVPFVKVQLNGMVSFNSYSLTPIGDVTREANGLVGGFSGSVLAGVDMPTNFGYFTPELGLMQQFLAMPELSYLNFEQASNNQVIKPTNVTPLYLLAQLRYTKEIGIGNIGIYPTIKGGVRYALAGNSFTNTITLPDRVVNDTFRATTTLDSLVGIASAGVGVKIAGNASINLSYLGEFSATIQTHNINLGAGMQF</sequence>
<evidence type="ECO:0008006" key="3">
    <source>
        <dbReference type="Google" id="ProtNLM"/>
    </source>
</evidence>
<dbReference type="AlphaFoldDB" id="A0A6L7DB76"/>
<name>A0A6L7DB76_9HELI</name>
<dbReference type="RefSeq" id="WP_118949019.1">
    <property type="nucleotide sequence ID" value="NZ_QBIU01000001.1"/>
</dbReference>
<dbReference type="SUPFAM" id="SSF103515">
    <property type="entry name" value="Autotransporter"/>
    <property type="match status" value="1"/>
</dbReference>
<protein>
    <recommendedName>
        <fullName evidence="3">Autotransporter domain-containing protein</fullName>
    </recommendedName>
</protein>
<dbReference type="Proteomes" id="UP000477070">
    <property type="component" value="Unassembled WGS sequence"/>
</dbReference>